<name>A0A2N5TZ01_9BASI</name>
<proteinExistence type="predicted"/>
<sequence>MLGSRCTTSKSKIEDQTERVETPEIRSLPSNAQDETQPNDIATQLYKLELKNKATMRASAEARNTTEQTTRRIGKLEEQIGCMVNAINKVTNGINTVNAKVATMASAAENVESTSRTYAKPEEESLPKYSFHMKNFLKDPMSLHRSIHSNIELLQFNGANYTLWERQINTTLDFVFHTNSFLLSNGWLLLNPDHQPSVMILFRSTVNQVLFTATDSYFYE</sequence>
<dbReference type="EMBL" id="PGCI01000288">
    <property type="protein sequence ID" value="PLW30729.1"/>
    <property type="molecule type" value="Genomic_DNA"/>
</dbReference>
<organism evidence="2 3">
    <name type="scientific">Puccinia coronata f. sp. avenae</name>
    <dbReference type="NCBI Taxonomy" id="200324"/>
    <lineage>
        <taxon>Eukaryota</taxon>
        <taxon>Fungi</taxon>
        <taxon>Dikarya</taxon>
        <taxon>Basidiomycota</taxon>
        <taxon>Pucciniomycotina</taxon>
        <taxon>Pucciniomycetes</taxon>
        <taxon>Pucciniales</taxon>
        <taxon>Pucciniaceae</taxon>
        <taxon>Puccinia</taxon>
    </lineage>
</organism>
<comment type="caution">
    <text evidence="2">The sequence shown here is derived from an EMBL/GenBank/DDBJ whole genome shotgun (WGS) entry which is preliminary data.</text>
</comment>
<evidence type="ECO:0000313" key="3">
    <source>
        <dbReference type="Proteomes" id="UP000235392"/>
    </source>
</evidence>
<feature type="compositionally biased region" description="Basic and acidic residues" evidence="1">
    <location>
        <begin position="11"/>
        <end position="24"/>
    </location>
</feature>
<evidence type="ECO:0000313" key="2">
    <source>
        <dbReference type="EMBL" id="PLW30729.1"/>
    </source>
</evidence>
<dbReference type="Proteomes" id="UP000235392">
    <property type="component" value="Unassembled WGS sequence"/>
</dbReference>
<feature type="compositionally biased region" description="Polar residues" evidence="1">
    <location>
        <begin position="1"/>
        <end position="10"/>
    </location>
</feature>
<protein>
    <submittedName>
        <fullName evidence="2">Uncharacterized protein</fullName>
    </submittedName>
</protein>
<feature type="region of interest" description="Disordered" evidence="1">
    <location>
        <begin position="1"/>
        <end position="39"/>
    </location>
</feature>
<feature type="compositionally biased region" description="Polar residues" evidence="1">
    <location>
        <begin position="28"/>
        <end position="39"/>
    </location>
</feature>
<reference evidence="2 3" key="1">
    <citation type="submission" date="2017-11" db="EMBL/GenBank/DDBJ databases">
        <title>De novo assembly and phasing of dikaryotic genomes from two isolates of Puccinia coronata f. sp. avenae, the causal agent of oat crown rust.</title>
        <authorList>
            <person name="Miller M.E."/>
            <person name="Zhang Y."/>
            <person name="Omidvar V."/>
            <person name="Sperschneider J."/>
            <person name="Schwessinger B."/>
            <person name="Raley C."/>
            <person name="Palmer J.M."/>
            <person name="Garnica D."/>
            <person name="Upadhyaya N."/>
            <person name="Rathjen J."/>
            <person name="Taylor J.M."/>
            <person name="Park R.F."/>
            <person name="Dodds P.N."/>
            <person name="Hirsch C.D."/>
            <person name="Kianian S.F."/>
            <person name="Figueroa M."/>
        </authorList>
    </citation>
    <scope>NUCLEOTIDE SEQUENCE [LARGE SCALE GENOMIC DNA]</scope>
    <source>
        <strain evidence="2">12SD80</strain>
    </source>
</reference>
<evidence type="ECO:0000256" key="1">
    <source>
        <dbReference type="SAM" id="MobiDB-lite"/>
    </source>
</evidence>
<accession>A0A2N5TZ01</accession>
<feature type="non-terminal residue" evidence="2">
    <location>
        <position position="220"/>
    </location>
</feature>
<dbReference type="AlphaFoldDB" id="A0A2N5TZ01"/>
<gene>
    <name evidence="2" type="ORF">PCASD_18447</name>
</gene>